<organism evidence="1 2">
    <name type="scientific">Vulcanisaeta moutnovskia (strain 768-28)</name>
    <dbReference type="NCBI Taxonomy" id="985053"/>
    <lineage>
        <taxon>Archaea</taxon>
        <taxon>Thermoproteota</taxon>
        <taxon>Thermoprotei</taxon>
        <taxon>Thermoproteales</taxon>
        <taxon>Thermoproteaceae</taxon>
        <taxon>Vulcanisaeta</taxon>
    </lineage>
</organism>
<evidence type="ECO:0000313" key="2">
    <source>
        <dbReference type="Proteomes" id="UP000007485"/>
    </source>
</evidence>
<protein>
    <submittedName>
        <fullName evidence="1">Uncharacterized protein</fullName>
    </submittedName>
</protein>
<name>F0QWV9_VULM7</name>
<dbReference type="EMBL" id="CP002529">
    <property type="protein sequence ID" value="ADY01077.1"/>
    <property type="molecule type" value="Genomic_DNA"/>
</dbReference>
<dbReference type="STRING" id="985053.VMUT_0867"/>
<sequence length="204" mass="23437">MYIVTGYTRGRSSRSFEGRYKGIDDVRDVHETLVIKLRRDLQYFVVTGDDRDLVLWTFDIPGYETHIYSMIKETATLMLCPRIDNSTYLLPDASILGDLLSALSRYEYRDMAYFVKPLSREFVIKALRATYDSAMAIMMKMLMSAGRARGIALRILMDKVNYAEESINKVLKIWRNKGYDIDSSGIENAISSVKAVLSRRISKN</sequence>
<dbReference type="RefSeq" id="WP_013604239.1">
    <property type="nucleotide sequence ID" value="NC_015151.1"/>
</dbReference>
<dbReference type="KEGG" id="vmo:VMUT_0867"/>
<gene>
    <name evidence="1" type="ordered locus">VMUT_0867</name>
</gene>
<keyword evidence="2" id="KW-1185">Reference proteome</keyword>
<dbReference type="GeneID" id="10288519"/>
<proteinExistence type="predicted"/>
<dbReference type="Proteomes" id="UP000007485">
    <property type="component" value="Chromosome"/>
</dbReference>
<evidence type="ECO:0000313" key="1">
    <source>
        <dbReference type="EMBL" id="ADY01077.1"/>
    </source>
</evidence>
<accession>F0QWV9</accession>
<dbReference type="AlphaFoldDB" id="F0QWV9"/>
<reference evidence="1 2" key="1">
    <citation type="journal article" date="2011" name="J. Bacteriol.">
        <title>Complete genome sequence of 'Vulcanisaeta moutnovskia' strain 768-28, a novel member of the hyperthermophilic crenarchaeal genus vulcanisaeta.</title>
        <authorList>
            <person name="Gumerov V.M."/>
            <person name="Mardanov A.V."/>
            <person name="Beletsky A.V."/>
            <person name="Prokofeva M.I."/>
            <person name="Bonch-Osmolovskaya E.A."/>
            <person name="Ravin N.V."/>
            <person name="Skryabin K.G."/>
        </authorList>
    </citation>
    <scope>NUCLEOTIDE SEQUENCE [LARGE SCALE GENOMIC DNA]</scope>
    <source>
        <strain evidence="1 2">768-28</strain>
    </source>
</reference>
<dbReference type="HOGENOM" id="CLU_1335118_0_0_2"/>
<dbReference type="eggNOG" id="arCOG10349">
    <property type="taxonomic scope" value="Archaea"/>
</dbReference>
<dbReference type="OrthoDB" id="376082at2157"/>